<dbReference type="Pfam" id="PF26057">
    <property type="entry name" value="DUF8018"/>
    <property type="match status" value="1"/>
</dbReference>
<dbReference type="InterPro" id="IPR058331">
    <property type="entry name" value="DUF8018"/>
</dbReference>
<dbReference type="PANTHER" id="PTHR35289">
    <property type="entry name" value="TRANSMEMBRANE PROTEIN"/>
    <property type="match status" value="1"/>
</dbReference>
<evidence type="ECO:0000259" key="1">
    <source>
        <dbReference type="Pfam" id="PF26057"/>
    </source>
</evidence>
<dbReference type="EMBL" id="JABEZW010228381">
    <property type="protein sequence ID" value="MBA0788755.1"/>
    <property type="molecule type" value="Genomic_DNA"/>
</dbReference>
<dbReference type="PANTHER" id="PTHR35289:SF1">
    <property type="entry name" value="ATP SYNTHASE 9 MITOCHONDRIAL-RELATED"/>
    <property type="match status" value="1"/>
</dbReference>
<keyword evidence="3" id="KW-1185">Reference proteome</keyword>
<proteinExistence type="predicted"/>
<dbReference type="AlphaFoldDB" id="A0A7J9FW32"/>
<gene>
    <name evidence="2" type="ORF">Gotri_027261</name>
</gene>
<feature type="domain" description="DUF8018" evidence="1">
    <location>
        <begin position="1"/>
        <end position="53"/>
    </location>
</feature>
<dbReference type="InterPro" id="IPR052694">
    <property type="entry name" value="Mt_uS3-like"/>
</dbReference>
<protein>
    <recommendedName>
        <fullName evidence="1">DUF8018 domain-containing protein</fullName>
    </recommendedName>
</protein>
<organism evidence="2 3">
    <name type="scientific">Gossypium trilobum</name>
    <dbReference type="NCBI Taxonomy" id="34281"/>
    <lineage>
        <taxon>Eukaryota</taxon>
        <taxon>Viridiplantae</taxon>
        <taxon>Streptophyta</taxon>
        <taxon>Embryophyta</taxon>
        <taxon>Tracheophyta</taxon>
        <taxon>Spermatophyta</taxon>
        <taxon>Magnoliopsida</taxon>
        <taxon>eudicotyledons</taxon>
        <taxon>Gunneridae</taxon>
        <taxon>Pentapetalae</taxon>
        <taxon>rosids</taxon>
        <taxon>malvids</taxon>
        <taxon>Malvales</taxon>
        <taxon>Malvaceae</taxon>
        <taxon>Malvoideae</taxon>
        <taxon>Gossypium</taxon>
    </lineage>
</organism>
<accession>A0A7J9FW32</accession>
<evidence type="ECO:0000313" key="3">
    <source>
        <dbReference type="Proteomes" id="UP000593568"/>
    </source>
</evidence>
<evidence type="ECO:0000313" key="2">
    <source>
        <dbReference type="EMBL" id="MBA0788755.1"/>
    </source>
</evidence>
<sequence>MARIQAEDLFEVKVEIIQQMADLDPTGDWMGRGARALENSHTATGEESLEKLYA</sequence>
<dbReference type="Proteomes" id="UP000593568">
    <property type="component" value="Unassembled WGS sequence"/>
</dbReference>
<reference evidence="2 3" key="1">
    <citation type="journal article" date="2019" name="Genome Biol. Evol.">
        <title>Insights into the evolution of the New World diploid cottons (Gossypium, subgenus Houzingenia) based on genome sequencing.</title>
        <authorList>
            <person name="Grover C.E."/>
            <person name="Arick M.A. 2nd"/>
            <person name="Thrash A."/>
            <person name="Conover J.L."/>
            <person name="Sanders W.S."/>
            <person name="Peterson D.G."/>
            <person name="Frelichowski J.E."/>
            <person name="Scheffler J.A."/>
            <person name="Scheffler B.E."/>
            <person name="Wendel J.F."/>
        </authorList>
    </citation>
    <scope>NUCLEOTIDE SEQUENCE [LARGE SCALE GENOMIC DNA]</scope>
    <source>
        <strain evidence="2">8</strain>
        <tissue evidence="2">Leaf</tissue>
    </source>
</reference>
<name>A0A7J9FW32_9ROSI</name>
<comment type="caution">
    <text evidence="2">The sequence shown here is derived from an EMBL/GenBank/DDBJ whole genome shotgun (WGS) entry which is preliminary data.</text>
</comment>